<protein>
    <submittedName>
        <fullName evidence="3">SH3 domain-containing protein</fullName>
    </submittedName>
</protein>
<proteinExistence type="predicted"/>
<sequence>MTTATHAWRLALLVCAGWLLAPWAHGQEQFTVKRDVALREAPRADAKSTPLPANAVVTRLDERQGPFRRVRTSDGKTGWLHMFDLQSGAQATPAAAPSTGTSALRSLGQAFGAGGTRPTTVATSTVGIRGLDADDLANATPNLAAVDAAGQHKVSESQARQFAQRAGLRPREVADLNPAPPSTAPGAGTLAQ</sequence>
<comment type="caution">
    <text evidence="3">The sequence shown here is derived from an EMBL/GenBank/DDBJ whole genome shotgun (WGS) entry which is preliminary data.</text>
</comment>
<feature type="chain" id="PRO_5047343849" evidence="2">
    <location>
        <begin position="27"/>
        <end position="192"/>
    </location>
</feature>
<name>A0ABW2QRU2_9BURK</name>
<evidence type="ECO:0000256" key="1">
    <source>
        <dbReference type="SAM" id="MobiDB-lite"/>
    </source>
</evidence>
<reference evidence="4" key="1">
    <citation type="journal article" date="2019" name="Int. J. Syst. Evol. Microbiol.">
        <title>The Global Catalogue of Microorganisms (GCM) 10K type strain sequencing project: providing services to taxonomists for standard genome sequencing and annotation.</title>
        <authorList>
            <consortium name="The Broad Institute Genomics Platform"/>
            <consortium name="The Broad Institute Genome Sequencing Center for Infectious Disease"/>
            <person name="Wu L."/>
            <person name="Ma J."/>
        </authorList>
    </citation>
    <scope>NUCLEOTIDE SEQUENCE [LARGE SCALE GENOMIC DNA]</scope>
    <source>
        <strain evidence="4">CGMCC 1.12371</strain>
    </source>
</reference>
<evidence type="ECO:0000313" key="4">
    <source>
        <dbReference type="Proteomes" id="UP001596501"/>
    </source>
</evidence>
<feature type="signal peptide" evidence="2">
    <location>
        <begin position="1"/>
        <end position="26"/>
    </location>
</feature>
<feature type="region of interest" description="Disordered" evidence="1">
    <location>
        <begin position="149"/>
        <end position="192"/>
    </location>
</feature>
<evidence type="ECO:0000313" key="3">
    <source>
        <dbReference type="EMBL" id="MFC7410190.1"/>
    </source>
</evidence>
<dbReference type="EMBL" id="JBHTCA010000012">
    <property type="protein sequence ID" value="MFC7410190.1"/>
    <property type="molecule type" value="Genomic_DNA"/>
</dbReference>
<dbReference type="RefSeq" id="WP_382224887.1">
    <property type="nucleotide sequence ID" value="NZ_JBHTCA010000012.1"/>
</dbReference>
<accession>A0ABW2QRU2</accession>
<evidence type="ECO:0000256" key="2">
    <source>
        <dbReference type="SAM" id="SignalP"/>
    </source>
</evidence>
<keyword evidence="4" id="KW-1185">Reference proteome</keyword>
<organism evidence="3 4">
    <name type="scientific">Hydrogenophaga atypica</name>
    <dbReference type="NCBI Taxonomy" id="249409"/>
    <lineage>
        <taxon>Bacteria</taxon>
        <taxon>Pseudomonadati</taxon>
        <taxon>Pseudomonadota</taxon>
        <taxon>Betaproteobacteria</taxon>
        <taxon>Burkholderiales</taxon>
        <taxon>Comamonadaceae</taxon>
        <taxon>Hydrogenophaga</taxon>
    </lineage>
</organism>
<gene>
    <name evidence="3" type="ORF">ACFQPB_15085</name>
</gene>
<keyword evidence="2" id="KW-0732">Signal</keyword>
<dbReference type="Proteomes" id="UP001596501">
    <property type="component" value="Unassembled WGS sequence"/>
</dbReference>